<keyword evidence="2" id="KW-1185">Reference proteome</keyword>
<dbReference type="SUPFAM" id="SSF53448">
    <property type="entry name" value="Nucleotide-diphospho-sugar transferases"/>
    <property type="match status" value="1"/>
</dbReference>
<dbReference type="Proteomes" id="UP000305471">
    <property type="component" value="Unassembled WGS sequence"/>
</dbReference>
<reference evidence="1 2" key="1">
    <citation type="submission" date="2019-04" db="EMBL/GenBank/DDBJ databases">
        <title>Alteromonas portus sp. nov., an alginate lyase-excreting marine bacterium.</title>
        <authorList>
            <person name="Huang H."/>
            <person name="Mo K."/>
            <person name="Bao S."/>
        </authorList>
    </citation>
    <scope>NUCLEOTIDE SEQUENCE [LARGE SCALE GENOMIC DNA]</scope>
    <source>
        <strain evidence="1 2">HB161718</strain>
    </source>
</reference>
<dbReference type="CDD" id="cd00761">
    <property type="entry name" value="Glyco_tranf_GTA_type"/>
    <property type="match status" value="1"/>
</dbReference>
<dbReference type="RefSeq" id="WP_136782179.1">
    <property type="nucleotide sequence ID" value="NZ_SWCO01000005.1"/>
</dbReference>
<evidence type="ECO:0000313" key="2">
    <source>
        <dbReference type="Proteomes" id="UP000305471"/>
    </source>
</evidence>
<dbReference type="GO" id="GO:0016740">
    <property type="term" value="F:transferase activity"/>
    <property type="evidence" value="ECO:0007669"/>
    <property type="project" value="UniProtKB-KW"/>
</dbReference>
<evidence type="ECO:0000313" key="1">
    <source>
        <dbReference type="EMBL" id="TKB03488.1"/>
    </source>
</evidence>
<accession>A0A4U0ZGA4</accession>
<proteinExistence type="predicted"/>
<protein>
    <submittedName>
        <fullName evidence="1">Glycosyltransferase family 2 protein</fullName>
    </submittedName>
</protein>
<name>A0A4U0ZGA4_9ALTE</name>
<dbReference type="AlphaFoldDB" id="A0A4U0ZGA4"/>
<sequence>MPLNNLQTKINKALFQKVAFNVRATGMYPSNEDANVVLLSQVYHGAVDMALLALKSFAFQLGRCAIEIVDDGSLTDEDKKLFKAHFSDLTITNINDIDVGHCPRGGTWERLIRILELSRERYVIQVDTDTLTMSAIPEISKAVSENRAFTIGNPIFSFPVSPEYMSALSKRWQGAHVQVETERALTTLQSERFQKYCRGCSALTGFPIMGPSFERLEALSLELESKLGHIKWNEWGSEQVASNLMVSLSDDPFILPWPKYANYGFPSTGKGNKDPDNFIGKVSTLHFIGSHRFSSRVYEKLSQYVINEFLRHL</sequence>
<organism evidence="1 2">
    <name type="scientific">Alteromonas portus</name>
    <dbReference type="NCBI Taxonomy" id="2565549"/>
    <lineage>
        <taxon>Bacteria</taxon>
        <taxon>Pseudomonadati</taxon>
        <taxon>Pseudomonadota</taxon>
        <taxon>Gammaproteobacteria</taxon>
        <taxon>Alteromonadales</taxon>
        <taxon>Alteromonadaceae</taxon>
        <taxon>Alteromonas/Salinimonas group</taxon>
        <taxon>Alteromonas</taxon>
    </lineage>
</organism>
<gene>
    <name evidence="1" type="ORF">E5672_10650</name>
</gene>
<keyword evidence="1" id="KW-0808">Transferase</keyword>
<dbReference type="InterPro" id="IPR029044">
    <property type="entry name" value="Nucleotide-diphossugar_trans"/>
</dbReference>
<dbReference type="OrthoDB" id="8561892at2"/>
<dbReference type="EMBL" id="SWCO01000005">
    <property type="protein sequence ID" value="TKB03488.1"/>
    <property type="molecule type" value="Genomic_DNA"/>
</dbReference>
<comment type="caution">
    <text evidence="1">The sequence shown here is derived from an EMBL/GenBank/DDBJ whole genome shotgun (WGS) entry which is preliminary data.</text>
</comment>